<sequence>MVAQMRSKYKGNWLMAKNVTGKQVMAYMGNAAYCSLFLRTKKWPAQNDISMEPIEMKSDVSPTSNFLGRSAPKSFSWNLDVRMAKNMITEVTEKHRATSEDMANTLKAGWFCKVGVPLLSSFTPPGTVAEVAKATVAIRAATTEHDWEVLMSHAPPCFASSWCVSLNISFEVFDSLLYLGKK</sequence>
<organism evidence="1">
    <name type="scientific">Salvia splendens</name>
    <name type="common">Scarlet sage</name>
    <dbReference type="NCBI Taxonomy" id="180675"/>
    <lineage>
        <taxon>Eukaryota</taxon>
        <taxon>Viridiplantae</taxon>
        <taxon>Streptophyta</taxon>
        <taxon>Embryophyta</taxon>
        <taxon>Tracheophyta</taxon>
        <taxon>Spermatophyta</taxon>
        <taxon>Magnoliopsida</taxon>
        <taxon>eudicotyledons</taxon>
        <taxon>Gunneridae</taxon>
        <taxon>Pentapetalae</taxon>
        <taxon>asterids</taxon>
        <taxon>lamiids</taxon>
        <taxon>Lamiales</taxon>
        <taxon>Lamiaceae</taxon>
        <taxon>Nepetoideae</taxon>
        <taxon>Mentheae</taxon>
        <taxon>Salviinae</taxon>
        <taxon>Salvia</taxon>
        <taxon>Salvia subgen. Calosphace</taxon>
        <taxon>core Calosphace</taxon>
    </lineage>
</organism>
<protein>
    <submittedName>
        <fullName evidence="1">Uncharacterized protein</fullName>
    </submittedName>
</protein>
<dbReference type="EMBL" id="PNBA02000007">
    <property type="protein sequence ID" value="KAG6418733.1"/>
    <property type="molecule type" value="Genomic_DNA"/>
</dbReference>
<keyword evidence="2" id="KW-1185">Reference proteome</keyword>
<dbReference type="AlphaFoldDB" id="A0A8X8XRP5"/>
<comment type="caution">
    <text evidence="1">The sequence shown here is derived from an EMBL/GenBank/DDBJ whole genome shotgun (WGS) entry which is preliminary data.</text>
</comment>
<dbReference type="Proteomes" id="UP000298416">
    <property type="component" value="Unassembled WGS sequence"/>
</dbReference>
<reference evidence="1" key="1">
    <citation type="submission" date="2018-01" db="EMBL/GenBank/DDBJ databases">
        <authorList>
            <person name="Mao J.F."/>
        </authorList>
    </citation>
    <scope>NUCLEOTIDE SEQUENCE</scope>
    <source>
        <strain evidence="1">Huo1</strain>
        <tissue evidence="1">Leaf</tissue>
    </source>
</reference>
<evidence type="ECO:0000313" key="1">
    <source>
        <dbReference type="EMBL" id="KAG6418733.1"/>
    </source>
</evidence>
<accession>A0A8X8XRP5</accession>
<gene>
    <name evidence="1" type="ORF">SASPL_120937</name>
</gene>
<evidence type="ECO:0000313" key="2">
    <source>
        <dbReference type="Proteomes" id="UP000298416"/>
    </source>
</evidence>
<reference evidence="1" key="2">
    <citation type="submission" date="2020-08" db="EMBL/GenBank/DDBJ databases">
        <title>Plant Genome Project.</title>
        <authorList>
            <person name="Zhang R.-G."/>
        </authorList>
    </citation>
    <scope>NUCLEOTIDE SEQUENCE</scope>
    <source>
        <strain evidence="1">Huo1</strain>
        <tissue evidence="1">Leaf</tissue>
    </source>
</reference>
<proteinExistence type="predicted"/>
<name>A0A8X8XRP5_SALSN</name>